<protein>
    <submittedName>
        <fullName evidence="1">Uncharacterized protein</fullName>
    </submittedName>
</protein>
<sequence>MKEQGMGGFFIHSREGLETEYLSEEWMQAVGAAVDRAAGQHMEAWIYDEDKWPSGSAGGLVSKADPGKYTAKAISLEVFDAGHLPDRTIRVGDACEDGTVVALMSARIEGRTIGKYTREEALGAGMEIPFGNAWLVFRVEVSGESEWYNGFAPSDNLNPDAVRTFLNLTHERYKDRFQQEFGRAVKGFFTDEPNFCDFYSVFTKGRPWIPWGEGMAEYFREKRGYSFYEYLPCLYYDGEGCEKIRHDYWYTLTERFSECYAKQLYDWCEENQLLMTGHMLYENDLGYGTRVCGAAMPHYRYMHAPGIDILGEQTQEYLTVKQCTSVANQYNRDMVLTETYGCTGWDFTFEGQKWLGDWQFVLGVNRRCQHLALYSITGCRKRDYPPVFNYQTTWWENNRILEDYFGRVSACVRTGDVVRDILVIHPMSTIWTMCASAPDEDLNHVEMNMGWLDEHIFRLNRAGEEYNRLAKMLMGNHQDFDFGDEIILKEAGRVQDGKFHVQERSYRIVIVPRVTTLFSSTVKLLTDFMDQGGVVIWTGSMISMINGKYIPDESGPGKEADCRDIPAEDTNGCEIPDCDEIRYVRRSLAQHPNLHRTEDYEETLSHLNHINSRLLRVKNDRMQEDTDILTMIRKTQDGYLIFAVNNDREHQHRVMMQFAAAGEAQSYDALDDVTRPVAVRAAGQGIMEFVDTFTPAMSRVYFIRTGQKPLEGSADFPYEHPHRADRVWACLGPEALITRDMENVLTLDRCSYRLADTEQEISRIPWSPDLEVWQAQRQIRDAMGLQQIYYNGAPQRYSWIYEECGTDGRVFELKFRFEVKEVPDGSLYAVIEKPLDYNLICNQKACRETEDYFLDRKMIRFRVPGLKKGENELVLRGIYRNATELEDIYLLGDFMVDQDRRIVQDRGMLHFGDWTMQGLYHYPGSVVYHFQVEKSPEDRKRYQLKLGDYRGTLGKVTVNGKDAGILIGNTRKSVDITDFLTMESNAIDIQIIGSPRNMFGPFHQKYTGCSRISWEDFRTTGEFHTDAYVLKPYGLQGQIVISELEGENTHDY</sequence>
<dbReference type="EMBL" id="JAHQCX010000005">
    <property type="protein sequence ID" value="MBU9726158.1"/>
    <property type="molecule type" value="Genomic_DNA"/>
</dbReference>
<proteinExistence type="predicted"/>
<dbReference type="Proteomes" id="UP001314681">
    <property type="component" value="Unassembled WGS sequence"/>
</dbReference>
<keyword evidence="2" id="KW-1185">Reference proteome</keyword>
<dbReference type="InterPro" id="IPR053161">
    <property type="entry name" value="Ulvan_degrading_GH"/>
</dbReference>
<dbReference type="Pfam" id="PF17132">
    <property type="entry name" value="Glyco_hydro_106"/>
    <property type="match status" value="1"/>
</dbReference>
<dbReference type="PANTHER" id="PTHR36848:SF2">
    <property type="entry name" value="SECRETED PROTEIN"/>
    <property type="match status" value="1"/>
</dbReference>
<organism evidence="1 2">
    <name type="scientific">Diplocloster modestus</name>
    <dbReference type="NCBI Taxonomy" id="2850322"/>
    <lineage>
        <taxon>Bacteria</taxon>
        <taxon>Bacillati</taxon>
        <taxon>Bacillota</taxon>
        <taxon>Clostridia</taxon>
        <taxon>Lachnospirales</taxon>
        <taxon>Lachnospiraceae</taxon>
        <taxon>Diplocloster</taxon>
    </lineage>
</organism>
<gene>
    <name evidence="1" type="ORF">KTH90_09035</name>
</gene>
<accession>A0ABS6K6L7</accession>
<evidence type="ECO:0000313" key="2">
    <source>
        <dbReference type="Proteomes" id="UP001314681"/>
    </source>
</evidence>
<reference evidence="1 2" key="1">
    <citation type="submission" date="2021-06" db="EMBL/GenBank/DDBJ databases">
        <title>Description of novel taxa of the family Lachnospiraceae.</title>
        <authorList>
            <person name="Chaplin A.V."/>
            <person name="Sokolova S.R."/>
            <person name="Pikina A.P."/>
            <person name="Korzhanova M."/>
            <person name="Belova V."/>
            <person name="Korostin D."/>
            <person name="Efimov B.A."/>
        </authorList>
    </citation>
    <scope>NUCLEOTIDE SEQUENCE [LARGE SCALE GENOMIC DNA]</scope>
    <source>
        <strain evidence="1 2">ASD4241</strain>
    </source>
</reference>
<comment type="caution">
    <text evidence="1">The sequence shown here is derived from an EMBL/GenBank/DDBJ whole genome shotgun (WGS) entry which is preliminary data.</text>
</comment>
<dbReference type="PANTHER" id="PTHR36848">
    <property type="entry name" value="DNA-BINDING PROTEIN (PUTATIVE SECRETED PROTEIN)-RELATED"/>
    <property type="match status" value="1"/>
</dbReference>
<name>A0ABS6K6L7_9FIRM</name>
<evidence type="ECO:0000313" key="1">
    <source>
        <dbReference type="EMBL" id="MBU9726158.1"/>
    </source>
</evidence>